<gene>
    <name evidence="1" type="ORF">HDA45_002392</name>
</gene>
<name>A0A841B0U3_9PSEU</name>
<dbReference type="RefSeq" id="WP_221471096.1">
    <property type="nucleotide sequence ID" value="NZ_JACHMX010000001.1"/>
</dbReference>
<organism evidence="1 2">
    <name type="scientific">Amycolatopsis umgeniensis</name>
    <dbReference type="NCBI Taxonomy" id="336628"/>
    <lineage>
        <taxon>Bacteria</taxon>
        <taxon>Bacillati</taxon>
        <taxon>Actinomycetota</taxon>
        <taxon>Actinomycetes</taxon>
        <taxon>Pseudonocardiales</taxon>
        <taxon>Pseudonocardiaceae</taxon>
        <taxon>Amycolatopsis</taxon>
    </lineage>
</organism>
<reference evidence="1 2" key="1">
    <citation type="submission" date="2020-08" db="EMBL/GenBank/DDBJ databases">
        <title>Sequencing the genomes of 1000 actinobacteria strains.</title>
        <authorList>
            <person name="Klenk H.-P."/>
        </authorList>
    </citation>
    <scope>NUCLEOTIDE SEQUENCE [LARGE SCALE GENOMIC DNA]</scope>
    <source>
        <strain evidence="1 2">DSM 45272</strain>
    </source>
</reference>
<proteinExistence type="predicted"/>
<evidence type="ECO:0000313" key="1">
    <source>
        <dbReference type="EMBL" id="MBB5852305.1"/>
    </source>
</evidence>
<protein>
    <submittedName>
        <fullName evidence="1">Uncharacterized protein</fullName>
    </submittedName>
</protein>
<evidence type="ECO:0000313" key="2">
    <source>
        <dbReference type="Proteomes" id="UP000580861"/>
    </source>
</evidence>
<sequence length="344" mass="37715">MVHSVAAGERVSAAIRTIEREPGIQVVFTWPPGPAEELVRDYLAMIGALTTPWERAIRERFDLVITTDPAETGILNGALLVLPAVSADGDVVGHSGRRCATTLAYVFRQRLGRREPMLIGLPHLWALTRLRASAPQVGRQATVIGDPGYDELLEACHEQAWAHSGRRQGLVLSTRGPDSLFGRTPAVLQRLVSDLPSQRISLACRLDPEVWARHGRRQLLAWAGRSVRERVDFLQPEHDWRAVAAAADFVVGDHGHDTACAAAAEKPVYLANPVPKIEIGPLSEAVAKYGTVLDPKVPLAPQLRWTPRPGTQVVRRITSAPGESASLLRRECFRLMRLTGPAFH</sequence>
<dbReference type="AlphaFoldDB" id="A0A841B0U3"/>
<dbReference type="Proteomes" id="UP000580861">
    <property type="component" value="Unassembled WGS sequence"/>
</dbReference>
<keyword evidence="2" id="KW-1185">Reference proteome</keyword>
<comment type="caution">
    <text evidence="1">The sequence shown here is derived from an EMBL/GenBank/DDBJ whole genome shotgun (WGS) entry which is preliminary data.</text>
</comment>
<accession>A0A841B0U3</accession>
<dbReference type="EMBL" id="JACHMX010000001">
    <property type="protein sequence ID" value="MBB5852305.1"/>
    <property type="molecule type" value="Genomic_DNA"/>
</dbReference>